<accession>A0A2T3Z0V7</accession>
<dbReference type="Proteomes" id="UP000240493">
    <property type="component" value="Unassembled WGS sequence"/>
</dbReference>
<proteinExistence type="predicted"/>
<evidence type="ECO:0000256" key="1">
    <source>
        <dbReference type="ARBA" id="ARBA00001933"/>
    </source>
</evidence>
<reference evidence="5 6" key="1">
    <citation type="submission" date="2016-07" db="EMBL/GenBank/DDBJ databases">
        <title>Multiple horizontal gene transfer events from other fungi enriched the ability of initially mycotrophic Trichoderma (Ascomycota) to feed on dead plant biomass.</title>
        <authorList>
            <consortium name="DOE Joint Genome Institute"/>
            <person name="Aerts A."/>
            <person name="Atanasova L."/>
            <person name="Chenthamara K."/>
            <person name="Zhang J."/>
            <person name="Grujic M."/>
            <person name="Henrissat B."/>
            <person name="Kuo A."/>
            <person name="Salamov A."/>
            <person name="Lipzen A."/>
            <person name="Labutti K."/>
            <person name="Barry K."/>
            <person name="Miao Y."/>
            <person name="Rahimi M.J."/>
            <person name="Shen Q."/>
            <person name="Grigoriev I.V."/>
            <person name="Kubicek C.P."/>
            <person name="Druzhinina I.S."/>
        </authorList>
    </citation>
    <scope>NUCLEOTIDE SEQUENCE [LARGE SCALE GENOMIC DNA]</scope>
    <source>
        <strain evidence="5 6">CBS 433.97</strain>
    </source>
</reference>
<organism evidence="5 6">
    <name type="scientific">Trichoderma asperellum (strain ATCC 204424 / CBS 433.97 / NBRC 101777)</name>
    <dbReference type="NCBI Taxonomy" id="1042311"/>
    <lineage>
        <taxon>Eukaryota</taxon>
        <taxon>Fungi</taxon>
        <taxon>Dikarya</taxon>
        <taxon>Ascomycota</taxon>
        <taxon>Pezizomycotina</taxon>
        <taxon>Sordariomycetes</taxon>
        <taxon>Hypocreomycetidae</taxon>
        <taxon>Hypocreales</taxon>
        <taxon>Hypocreaceae</taxon>
        <taxon>Trichoderma</taxon>
    </lineage>
</organism>
<gene>
    <name evidence="5" type="ORF">M441DRAFT_199711</name>
</gene>
<dbReference type="InterPro" id="IPR002129">
    <property type="entry name" value="PyrdxlP-dep_de-COase"/>
</dbReference>
<dbReference type="InterPro" id="IPR015421">
    <property type="entry name" value="PyrdxlP-dep_Trfase_major"/>
</dbReference>
<dbReference type="GO" id="GO:0019752">
    <property type="term" value="P:carboxylic acid metabolic process"/>
    <property type="evidence" value="ECO:0007669"/>
    <property type="project" value="InterPro"/>
</dbReference>
<dbReference type="InterPro" id="IPR050477">
    <property type="entry name" value="GrpII_AminoAcid_Decarb"/>
</dbReference>
<keyword evidence="6" id="KW-1185">Reference proteome</keyword>
<keyword evidence="2 4" id="KW-0663">Pyridoxal phosphate</keyword>
<dbReference type="PANTHER" id="PTHR42735:SF4">
    <property type="entry name" value="PYRIDOXAL PHOSPHATE-DEPENDENT DECARBOXYLASE FAMILY PROTEIN"/>
    <property type="match status" value="1"/>
</dbReference>
<dbReference type="InterPro" id="IPR015424">
    <property type="entry name" value="PyrdxlP-dep_Trfase"/>
</dbReference>
<evidence type="ECO:0000313" key="6">
    <source>
        <dbReference type="Proteomes" id="UP000240493"/>
    </source>
</evidence>
<dbReference type="OrthoDB" id="2161780at2759"/>
<evidence type="ECO:0000256" key="3">
    <source>
        <dbReference type="ARBA" id="ARBA00023239"/>
    </source>
</evidence>
<dbReference type="SUPFAM" id="SSF53383">
    <property type="entry name" value="PLP-dependent transferases"/>
    <property type="match status" value="1"/>
</dbReference>
<keyword evidence="3" id="KW-0456">Lyase</keyword>
<dbReference type="Gene3D" id="3.40.640.10">
    <property type="entry name" value="Type I PLP-dependent aspartate aminotransferase-like (Major domain)"/>
    <property type="match status" value="1"/>
</dbReference>
<dbReference type="GO" id="GO:0016830">
    <property type="term" value="F:carbon-carbon lyase activity"/>
    <property type="evidence" value="ECO:0007669"/>
    <property type="project" value="InterPro"/>
</dbReference>
<dbReference type="PANTHER" id="PTHR42735">
    <property type="match status" value="1"/>
</dbReference>
<dbReference type="AlphaFoldDB" id="A0A2T3Z0V7"/>
<comment type="cofactor">
    <cofactor evidence="1 4">
        <name>pyridoxal 5'-phosphate</name>
        <dbReference type="ChEBI" id="CHEBI:597326"/>
    </cofactor>
</comment>
<feature type="modified residue" description="N6-(pyridoxal phosphate)lysine" evidence="4">
    <location>
        <position position="438"/>
    </location>
</feature>
<evidence type="ECO:0008006" key="7">
    <source>
        <dbReference type="Google" id="ProtNLM"/>
    </source>
</evidence>
<dbReference type="EMBL" id="KZ679266">
    <property type="protein sequence ID" value="PTB38435.1"/>
    <property type="molecule type" value="Genomic_DNA"/>
</dbReference>
<sequence length="971" mass="108959">MGDDPHYEKRLAHARVGSYFLGPKAENFHILNELMGKVLQDQQTVRQNLYRDDPAFITPGMMQAETYTESIDELREYVNDLSEGLALHSIPFWSPRYNAHMNMDVALPSIIGYMATMMYNPNNVATEASPLTTEKEREVGMDLCYMLGYGYNGVTPWGHITCDGSVANLEAIWAIRNLKFYPLSLMLAIGIKESKNESKGIDPPLNFLAHADPPFLVENCKGEQKPFVELDTWELLNLKPSTVLELPTRLTDEYSITAQFLQDALNPYLVQTVGKDYLERCFDIEKSGKFFVSTTKHYSWPKGGAISGIGSDNFINVAVDEDARMDINDLRIHLDNCIDSHTPVYGGVAIMGSTEHGACDPLADLVNLRQEYESKGLSFAIHADAAWGGYFASFIDRSLKGPPSNLLPLVPALTLQPYTMEQLYSLQYADSITIDPHKSGYVNYPAGGLCYRDERMKYLITWTSPIVYHDGDAKGSMGVYGVEGSKPGAAAVATWLTHRMLKLHPQGYGRLLGEAVFTCTKLYCHWATMTRDEDDLIVCPLIRLPSEKQAGHSASDIEKEKKRIREKILRVSNEDLVNDPENMEFLSTLGGDLMINAFACNFKVNGKVNDDVNEANYLNQCIFKRLSVTSMDDVVASRPLFLTSSTFGEDTYGKCLESYKRRLQLVNGENPARGDLTFLVNVTMSPWPTDQDFLGSLAEDFRRVADEEVKKCIIRNKIEPDIHGFVMQGLDQIHLVHIPMFQMANHRWQLIITAEFPKNAKQRYQQLRRENPDKFYTVANTQKELLEHMIKPGVEIEWRLDEGIPAPGTEPIMTFKLSNVRVVVRESMFFNALDQAYPDRMPFYLYGSNAEAHLDHVLKKAPNGMISADSVKLALQPELSDEQLAHGVVAVFEDVFENAIQPLPLSDDSNISLAAAGLSLVPGRTHKTSVYESYEAYKSGSAPVARGSISLGEYIFADWKDVNMDPACDMP</sequence>
<protein>
    <recommendedName>
        <fullName evidence="7">Glutamate decarboxylase</fullName>
    </recommendedName>
</protein>
<dbReference type="STRING" id="1042311.A0A2T3Z0V7"/>
<evidence type="ECO:0000256" key="2">
    <source>
        <dbReference type="ARBA" id="ARBA00022898"/>
    </source>
</evidence>
<dbReference type="GO" id="GO:0030170">
    <property type="term" value="F:pyridoxal phosphate binding"/>
    <property type="evidence" value="ECO:0007669"/>
    <property type="project" value="InterPro"/>
</dbReference>
<dbReference type="Pfam" id="PF00282">
    <property type="entry name" value="Pyridoxal_deC"/>
    <property type="match status" value="1"/>
</dbReference>
<evidence type="ECO:0000313" key="5">
    <source>
        <dbReference type="EMBL" id="PTB38435.1"/>
    </source>
</evidence>
<name>A0A2T3Z0V7_TRIA4</name>
<evidence type="ECO:0000256" key="4">
    <source>
        <dbReference type="PIRSR" id="PIRSR602129-50"/>
    </source>
</evidence>